<feature type="compositionally biased region" description="Low complexity" evidence="4">
    <location>
        <begin position="20"/>
        <end position="30"/>
    </location>
</feature>
<dbReference type="Gene3D" id="1.10.10.10">
    <property type="entry name" value="Winged helix-like DNA-binding domain superfamily/Winged helix DNA-binding domain"/>
    <property type="match status" value="1"/>
</dbReference>
<dbReference type="PROSITE" id="PS50949">
    <property type="entry name" value="HTH_GNTR"/>
    <property type="match status" value="1"/>
</dbReference>
<dbReference type="InterPro" id="IPR028978">
    <property type="entry name" value="Chorismate_lyase_/UTRA_dom_sf"/>
</dbReference>
<name>A0A1M4UNJ1_9BURK</name>
<evidence type="ECO:0000313" key="6">
    <source>
        <dbReference type="EMBL" id="SHE58228.1"/>
    </source>
</evidence>
<gene>
    <name evidence="6" type="ORF">SAMN02745117_00529</name>
</gene>
<dbReference type="SUPFAM" id="SSF64288">
    <property type="entry name" value="Chorismate lyase-like"/>
    <property type="match status" value="1"/>
</dbReference>
<reference evidence="6 7" key="1">
    <citation type="submission" date="2016-11" db="EMBL/GenBank/DDBJ databases">
        <authorList>
            <person name="Jaros S."/>
            <person name="Januszkiewicz K."/>
            <person name="Wedrychowicz H."/>
        </authorList>
    </citation>
    <scope>NUCLEOTIDE SEQUENCE [LARGE SCALE GENOMIC DNA]</scope>
    <source>
        <strain evidence="6 7">DSM 16112</strain>
    </source>
</reference>
<dbReference type="AlphaFoldDB" id="A0A1M4UNJ1"/>
<sequence>MTSSSQAPADIPQDSPFQDAASEAASATPAATPAFSPLYRQIKNLLLARLHSGEWKPGESIPSEIDLAAQFRVSQGTVRKAIDELAAENLLMRRQGKGTFVTTHTERQVQYRFLKLLPDHDSPNDEGRAQRQILEFRRMRATPQQAQALQLPPDAPLIHIRRVLSFQGVPTILEDIWLPAHVLKGINEDIVTGYQGPTYALLEEEFGVHMVRAEEKLKAVLPDAEAMRILDIPAHTALLHVQRLAFTYHDTPMELRSGLYRTDTHHYHNELG</sequence>
<dbReference type="PANTHER" id="PTHR44846">
    <property type="entry name" value="MANNOSYL-D-GLYCERATE TRANSPORT/METABOLISM SYSTEM REPRESSOR MNGR-RELATED"/>
    <property type="match status" value="1"/>
</dbReference>
<dbReference type="STRING" id="1122156.SAMN02745117_00529"/>
<evidence type="ECO:0000259" key="5">
    <source>
        <dbReference type="PROSITE" id="PS50949"/>
    </source>
</evidence>
<dbReference type="Gene3D" id="3.40.1410.10">
    <property type="entry name" value="Chorismate lyase-like"/>
    <property type="match status" value="1"/>
</dbReference>
<dbReference type="Pfam" id="PF07702">
    <property type="entry name" value="UTRA"/>
    <property type="match status" value="1"/>
</dbReference>
<accession>A0A1M4UNJ1</accession>
<dbReference type="SMART" id="SM00866">
    <property type="entry name" value="UTRA"/>
    <property type="match status" value="1"/>
</dbReference>
<evidence type="ECO:0000256" key="4">
    <source>
        <dbReference type="SAM" id="MobiDB-lite"/>
    </source>
</evidence>
<dbReference type="GO" id="GO:0003700">
    <property type="term" value="F:DNA-binding transcription factor activity"/>
    <property type="evidence" value="ECO:0007669"/>
    <property type="project" value="InterPro"/>
</dbReference>
<dbReference type="SMART" id="SM00345">
    <property type="entry name" value="HTH_GNTR"/>
    <property type="match status" value="1"/>
</dbReference>
<dbReference type="RefSeq" id="WP_084522728.1">
    <property type="nucleotide sequence ID" value="NZ_FQUZ01000004.1"/>
</dbReference>
<evidence type="ECO:0000256" key="3">
    <source>
        <dbReference type="ARBA" id="ARBA00023163"/>
    </source>
</evidence>
<dbReference type="PRINTS" id="PR00035">
    <property type="entry name" value="HTHGNTR"/>
</dbReference>
<dbReference type="GO" id="GO:0045892">
    <property type="term" value="P:negative regulation of DNA-templated transcription"/>
    <property type="evidence" value="ECO:0007669"/>
    <property type="project" value="TreeGrafter"/>
</dbReference>
<keyword evidence="2" id="KW-0238">DNA-binding</keyword>
<dbReference type="PANTHER" id="PTHR44846:SF1">
    <property type="entry name" value="MANNOSYL-D-GLYCERATE TRANSPORT_METABOLISM SYSTEM REPRESSOR MNGR-RELATED"/>
    <property type="match status" value="1"/>
</dbReference>
<dbReference type="InterPro" id="IPR000524">
    <property type="entry name" value="Tscrpt_reg_HTH_GntR"/>
</dbReference>
<dbReference type="Proteomes" id="UP000184327">
    <property type="component" value="Unassembled WGS sequence"/>
</dbReference>
<dbReference type="OrthoDB" id="2530535at2"/>
<feature type="domain" description="HTH gntR-type" evidence="5">
    <location>
        <begin position="36"/>
        <end position="104"/>
    </location>
</feature>
<dbReference type="FunFam" id="1.10.10.10:FF:000079">
    <property type="entry name" value="GntR family transcriptional regulator"/>
    <property type="match status" value="1"/>
</dbReference>
<dbReference type="InterPro" id="IPR036388">
    <property type="entry name" value="WH-like_DNA-bd_sf"/>
</dbReference>
<dbReference type="CDD" id="cd07377">
    <property type="entry name" value="WHTH_GntR"/>
    <property type="match status" value="1"/>
</dbReference>
<dbReference type="InterPro" id="IPR011663">
    <property type="entry name" value="UTRA"/>
</dbReference>
<protein>
    <submittedName>
        <fullName evidence="6">GntR family transcriptional regulator</fullName>
    </submittedName>
</protein>
<proteinExistence type="predicted"/>
<organism evidence="6 7">
    <name type="scientific">Lampropedia hyalina DSM 16112</name>
    <dbReference type="NCBI Taxonomy" id="1122156"/>
    <lineage>
        <taxon>Bacteria</taxon>
        <taxon>Pseudomonadati</taxon>
        <taxon>Pseudomonadota</taxon>
        <taxon>Betaproteobacteria</taxon>
        <taxon>Burkholderiales</taxon>
        <taxon>Comamonadaceae</taxon>
        <taxon>Lampropedia</taxon>
    </lineage>
</organism>
<evidence type="ECO:0000313" key="7">
    <source>
        <dbReference type="Proteomes" id="UP000184327"/>
    </source>
</evidence>
<keyword evidence="1" id="KW-0805">Transcription regulation</keyword>
<feature type="region of interest" description="Disordered" evidence="4">
    <location>
        <begin position="1"/>
        <end position="30"/>
    </location>
</feature>
<keyword evidence="7" id="KW-1185">Reference proteome</keyword>
<dbReference type="Pfam" id="PF00392">
    <property type="entry name" value="GntR"/>
    <property type="match status" value="1"/>
</dbReference>
<evidence type="ECO:0000256" key="1">
    <source>
        <dbReference type="ARBA" id="ARBA00023015"/>
    </source>
</evidence>
<dbReference type="InterPro" id="IPR036390">
    <property type="entry name" value="WH_DNA-bd_sf"/>
</dbReference>
<dbReference type="GO" id="GO:0003677">
    <property type="term" value="F:DNA binding"/>
    <property type="evidence" value="ECO:0007669"/>
    <property type="project" value="UniProtKB-KW"/>
</dbReference>
<dbReference type="EMBL" id="FQUZ01000004">
    <property type="protein sequence ID" value="SHE58228.1"/>
    <property type="molecule type" value="Genomic_DNA"/>
</dbReference>
<dbReference type="InterPro" id="IPR050679">
    <property type="entry name" value="Bact_HTH_transcr_reg"/>
</dbReference>
<evidence type="ECO:0000256" key="2">
    <source>
        <dbReference type="ARBA" id="ARBA00023125"/>
    </source>
</evidence>
<dbReference type="SUPFAM" id="SSF46785">
    <property type="entry name" value="Winged helix' DNA-binding domain"/>
    <property type="match status" value="1"/>
</dbReference>
<keyword evidence="3" id="KW-0804">Transcription</keyword>